<feature type="signal peptide" evidence="2">
    <location>
        <begin position="1"/>
        <end position="20"/>
    </location>
</feature>
<dbReference type="InterPro" id="IPR029046">
    <property type="entry name" value="LolA/LolB/LppX"/>
</dbReference>
<reference evidence="4" key="3">
    <citation type="submission" date="2018-04" db="EMBL/GenBank/DDBJ databases">
        <authorList>
            <person name="Sheh A."/>
            <person name="Shen Z."/>
            <person name="Mannion A.J."/>
            <person name="Fox J.G."/>
        </authorList>
    </citation>
    <scope>NUCLEOTIDE SEQUENCE</scope>
    <source>
        <strain evidence="4">MIT 97-6194</strain>
    </source>
</reference>
<evidence type="ECO:0000313" key="6">
    <source>
        <dbReference type="Proteomes" id="UP000477070"/>
    </source>
</evidence>
<evidence type="ECO:0000313" key="3">
    <source>
        <dbReference type="EMBL" id="MWV69287.1"/>
    </source>
</evidence>
<reference evidence="3 6" key="4">
    <citation type="submission" date="2019-12" db="EMBL/GenBank/DDBJ databases">
        <title>Multi-Generational Helicobacter saguini Isolates.</title>
        <authorList>
            <person name="Mannion A."/>
            <person name="Shen Z."/>
            <person name="Fox J.G."/>
        </authorList>
    </citation>
    <scope>NUCLEOTIDE SEQUENCE [LARGE SCALE GENOMIC DNA]</scope>
    <source>
        <strain evidence="3">16-048</strain>
        <strain evidence="6">16-048 (F4)</strain>
    </source>
</reference>
<organism evidence="4 5">
    <name type="scientific">Helicobacter saguini</name>
    <dbReference type="NCBI Taxonomy" id="1548018"/>
    <lineage>
        <taxon>Bacteria</taxon>
        <taxon>Pseudomonadati</taxon>
        <taxon>Campylobacterota</taxon>
        <taxon>Epsilonproteobacteria</taxon>
        <taxon>Campylobacterales</taxon>
        <taxon>Helicobacteraceae</taxon>
        <taxon>Helicobacter</taxon>
    </lineage>
</organism>
<keyword evidence="1 2" id="KW-0732">Signal</keyword>
<dbReference type="InterPro" id="IPR004564">
    <property type="entry name" value="OM_lipoprot_carrier_LolA-like"/>
</dbReference>
<dbReference type="NCBIfam" id="NF000663">
    <property type="entry name" value="PRK00031.2-1"/>
    <property type="match status" value="1"/>
</dbReference>
<dbReference type="PANTHER" id="PTHR35869">
    <property type="entry name" value="OUTER-MEMBRANE LIPOPROTEIN CARRIER PROTEIN"/>
    <property type="match status" value="1"/>
</dbReference>
<dbReference type="CDD" id="cd16325">
    <property type="entry name" value="LolA"/>
    <property type="match status" value="1"/>
</dbReference>
<dbReference type="PANTHER" id="PTHR35869:SF1">
    <property type="entry name" value="OUTER-MEMBRANE LIPOPROTEIN CARRIER PROTEIN"/>
    <property type="match status" value="1"/>
</dbReference>
<sequence>MMKIVRIFLIFISFMCLAWAAKDSKNTESWRNIKSLSADFKQEIKGERGAVSAIYSGKVYAADNKVKWEYTKPLPKEVYLQKDVAYVYEPNIKQVTIGTLSENVDFISILRQVTKIAENSYKTQIGEITYYLAIKDSKPYALKYKDNLENDISIIFSNVVLNAKIEPEVFIFNPPDDVEYIDAN</sequence>
<dbReference type="Gene3D" id="2.50.20.10">
    <property type="entry name" value="Lipoprotein localisation LolA/LolB/LppX"/>
    <property type="match status" value="1"/>
</dbReference>
<dbReference type="OrthoDB" id="5339202at2"/>
<evidence type="ECO:0000256" key="2">
    <source>
        <dbReference type="SAM" id="SignalP"/>
    </source>
</evidence>
<evidence type="ECO:0008006" key="7">
    <source>
        <dbReference type="Google" id="ProtNLM"/>
    </source>
</evidence>
<dbReference type="EMBL" id="JRMP02000004">
    <property type="protein sequence ID" value="TLD94952.1"/>
    <property type="molecule type" value="Genomic_DNA"/>
</dbReference>
<dbReference type="STRING" id="1548018.LS64_14405"/>
<dbReference type="SUPFAM" id="SSF89392">
    <property type="entry name" value="Prokaryotic lipoproteins and lipoprotein localization factors"/>
    <property type="match status" value="1"/>
</dbReference>
<accession>A0A347VHR0</accession>
<protein>
    <recommendedName>
        <fullName evidence="7">Outer membrane lipoprotein chaperone LolA</fullName>
    </recommendedName>
</protein>
<name>A0A347VHR0_9HELI</name>
<reference evidence="4 5" key="1">
    <citation type="journal article" date="2014" name="Genome Announc.">
        <title>Draft genome sequences of eight enterohepatic helicobacter species isolated from both laboratory and wild rodents.</title>
        <authorList>
            <person name="Sheh A."/>
            <person name="Shen Z."/>
            <person name="Fox J.G."/>
        </authorList>
    </citation>
    <scope>NUCLEOTIDE SEQUENCE [LARGE SCALE GENOMIC DNA]</scope>
    <source>
        <strain evidence="4 5">MIT 97-6194</strain>
    </source>
</reference>
<feature type="chain" id="PRO_5036063069" description="Outer membrane lipoprotein chaperone LolA" evidence="2">
    <location>
        <begin position="21"/>
        <end position="184"/>
    </location>
</feature>
<dbReference type="EMBL" id="QBIU01000001">
    <property type="protein sequence ID" value="MWV69287.1"/>
    <property type="molecule type" value="Genomic_DNA"/>
</dbReference>
<dbReference type="Pfam" id="PF03548">
    <property type="entry name" value="LolA"/>
    <property type="match status" value="1"/>
</dbReference>
<comment type="caution">
    <text evidence="4">The sequence shown here is derived from an EMBL/GenBank/DDBJ whole genome shotgun (WGS) entry which is preliminary data.</text>
</comment>
<dbReference type="AlphaFoldDB" id="A0A347VHR0"/>
<reference evidence="4 5" key="2">
    <citation type="journal article" date="2016" name="Infect. Immun.">
        <title>Helicobacter saguini, a Novel Helicobacter Isolated from Cotton-Top Tamarins with Ulcerative Colitis, Has Proinflammatory Properties and Induces Typhlocolitis and Dysplasia in Gnotobiotic IL-10-/- Mice.</title>
        <authorList>
            <person name="Shen Z."/>
            <person name="Mannion A."/>
            <person name="Whary M.T."/>
            <person name="Muthupalani S."/>
            <person name="Sheh A."/>
            <person name="Feng Y."/>
            <person name="Gong G."/>
            <person name="Vandamme P."/>
            <person name="Holcombe H.R."/>
            <person name="Paster B.J."/>
            <person name="Fox J.G."/>
        </authorList>
    </citation>
    <scope>NUCLEOTIDE SEQUENCE [LARGE SCALE GENOMIC DNA]</scope>
    <source>
        <strain evidence="4 5">MIT 97-6194</strain>
    </source>
</reference>
<keyword evidence="5" id="KW-1185">Reference proteome</keyword>
<evidence type="ECO:0000313" key="5">
    <source>
        <dbReference type="Proteomes" id="UP000029714"/>
    </source>
</evidence>
<proteinExistence type="predicted"/>
<evidence type="ECO:0000313" key="4">
    <source>
        <dbReference type="EMBL" id="TLD94952.1"/>
    </source>
</evidence>
<gene>
    <name evidence="3" type="ORF">DCO61_04495</name>
    <name evidence="4" type="ORF">LS64_003250</name>
</gene>
<dbReference type="Proteomes" id="UP000477070">
    <property type="component" value="Unassembled WGS sequence"/>
</dbReference>
<evidence type="ECO:0000256" key="1">
    <source>
        <dbReference type="ARBA" id="ARBA00022729"/>
    </source>
</evidence>
<dbReference type="Proteomes" id="UP000029714">
    <property type="component" value="Unassembled WGS sequence"/>
</dbReference>